<feature type="region of interest" description="Disordered" evidence="1">
    <location>
        <begin position="860"/>
        <end position="889"/>
    </location>
</feature>
<feature type="region of interest" description="Disordered" evidence="1">
    <location>
        <begin position="443"/>
        <end position="471"/>
    </location>
</feature>
<feature type="region of interest" description="Disordered" evidence="1">
    <location>
        <begin position="324"/>
        <end position="401"/>
    </location>
</feature>
<evidence type="ECO:0000256" key="1">
    <source>
        <dbReference type="SAM" id="MobiDB-lite"/>
    </source>
</evidence>
<dbReference type="EMBL" id="JARKIB010000153">
    <property type="protein sequence ID" value="KAJ7731403.1"/>
    <property type="molecule type" value="Genomic_DNA"/>
</dbReference>
<evidence type="ECO:0000313" key="2">
    <source>
        <dbReference type="EMBL" id="KAJ7731403.1"/>
    </source>
</evidence>
<feature type="region of interest" description="Disordered" evidence="1">
    <location>
        <begin position="702"/>
        <end position="747"/>
    </location>
</feature>
<feature type="compositionally biased region" description="Basic residues" evidence="1">
    <location>
        <begin position="360"/>
        <end position="375"/>
    </location>
</feature>
<evidence type="ECO:0000313" key="3">
    <source>
        <dbReference type="Proteomes" id="UP001215598"/>
    </source>
</evidence>
<gene>
    <name evidence="2" type="ORF">B0H16DRAFT_1772982</name>
</gene>
<dbReference type="AlphaFoldDB" id="A0AAD7HZ28"/>
<proteinExistence type="predicted"/>
<accession>A0AAD7HZ28</accession>
<feature type="compositionally biased region" description="Low complexity" evidence="1">
    <location>
        <begin position="324"/>
        <end position="337"/>
    </location>
</feature>
<sequence>MPRGRKSPLPAPQLAFLQSHFPEFQRRQPEVSTFWKMVERLWFERWPVEPRLGLPILSTQGVLIEDSGLPPEHQERVGAAQAVDRAIIHNWFNNRAQKERRRLNAAGGGNGGAGGGGGGPGLQQLLAAFKRKKERRNTRVEVWQKLNPGTNAALLQAANYDDLAESSDEEETSAGRKARVKRNQSVKMVLQRRVGKEGYAAASEEEKAAVEKAYLAQNSKKGVNLAKAQTPGEFQGGLDNLGPMLKEFHGVLEDLTGWVGATVMTGPVPNQGGKIGTQSYCNGTTPAGHTLDEAVVGWNDNILKPLQQFGKKVFDHSVRRERALLATPEPEPAAVEETIPHTDGDTSEPETLQAPPPQSKKSRKGKTKSKAKSKAKSGDNANNSGDTDALNLPGAPAEAADGLASSAGNLYAQLQRDQLGEELRQIDQSAGTEFMWNNALPLAPASTPVPDRPQPRGTYRGAAFAPRRGDDDLDRLADEDFAFDFGHAQDIAGVLHTDYMGALGVVGGLNSMNTVDDNAEEARVFDESEARHVNKAQFELRPLSADSEATELLTTATAFVFQSTAPFSSSPVRATPLPALTDPAAAASSLQTLTDPTQVPTATGAAILRTPGMASRGLTTTTPSPLRHVFTAGAGIEGHPTAALPSPLRRVHTAGAVGDAGVQGQTTATTTSSPLRHVHTAGDAGVEGHPAVATPTVLLTADNFPESRPMSNPPLPAKSATARRGGASGRASGRGRGRGRGGGARGGRVALGVREQVIEAPLQPGTVQRVDPGRMREIRAMEKERDDTAARIVNKRRNPDGYHDLVVFPPPPPGHEPLPNGPAALGGGRVRRAPKNRDDFVYEALKKQTMAEIRAAAAAKKQAKEVVGTKRKSSAENENPAAEKRRKLT</sequence>
<dbReference type="Proteomes" id="UP001215598">
    <property type="component" value="Unassembled WGS sequence"/>
</dbReference>
<protein>
    <submittedName>
        <fullName evidence="2">Uncharacterized protein</fullName>
    </submittedName>
</protein>
<organism evidence="2 3">
    <name type="scientific">Mycena metata</name>
    <dbReference type="NCBI Taxonomy" id="1033252"/>
    <lineage>
        <taxon>Eukaryota</taxon>
        <taxon>Fungi</taxon>
        <taxon>Dikarya</taxon>
        <taxon>Basidiomycota</taxon>
        <taxon>Agaricomycotina</taxon>
        <taxon>Agaricomycetes</taxon>
        <taxon>Agaricomycetidae</taxon>
        <taxon>Agaricales</taxon>
        <taxon>Marasmiineae</taxon>
        <taxon>Mycenaceae</taxon>
        <taxon>Mycena</taxon>
    </lineage>
</organism>
<name>A0AAD7HZ28_9AGAR</name>
<keyword evidence="3" id="KW-1185">Reference proteome</keyword>
<reference evidence="2" key="1">
    <citation type="submission" date="2023-03" db="EMBL/GenBank/DDBJ databases">
        <title>Massive genome expansion in bonnet fungi (Mycena s.s.) driven by repeated elements and novel gene families across ecological guilds.</title>
        <authorList>
            <consortium name="Lawrence Berkeley National Laboratory"/>
            <person name="Harder C.B."/>
            <person name="Miyauchi S."/>
            <person name="Viragh M."/>
            <person name="Kuo A."/>
            <person name="Thoen E."/>
            <person name="Andreopoulos B."/>
            <person name="Lu D."/>
            <person name="Skrede I."/>
            <person name="Drula E."/>
            <person name="Henrissat B."/>
            <person name="Morin E."/>
            <person name="Kohler A."/>
            <person name="Barry K."/>
            <person name="LaButti K."/>
            <person name="Morin E."/>
            <person name="Salamov A."/>
            <person name="Lipzen A."/>
            <person name="Mereny Z."/>
            <person name="Hegedus B."/>
            <person name="Baldrian P."/>
            <person name="Stursova M."/>
            <person name="Weitz H."/>
            <person name="Taylor A."/>
            <person name="Grigoriev I.V."/>
            <person name="Nagy L.G."/>
            <person name="Martin F."/>
            <person name="Kauserud H."/>
        </authorList>
    </citation>
    <scope>NUCLEOTIDE SEQUENCE</scope>
    <source>
        <strain evidence="2">CBHHK182m</strain>
    </source>
</reference>
<comment type="caution">
    <text evidence="2">The sequence shown here is derived from an EMBL/GenBank/DDBJ whole genome shotgun (WGS) entry which is preliminary data.</text>
</comment>